<evidence type="ECO:0000256" key="12">
    <source>
        <dbReference type="ARBA" id="ARBA00023125"/>
    </source>
</evidence>
<dbReference type="RefSeq" id="WP_161826054.1">
    <property type="nucleotide sequence ID" value="NZ_WVIC01000028.1"/>
</dbReference>
<name>A0A8K2A8U8_9CYAN</name>
<dbReference type="InterPro" id="IPR008918">
    <property type="entry name" value="HhH2"/>
</dbReference>
<comment type="caution">
    <text evidence="20">The sequence shown here is derived from an EMBL/GenBank/DDBJ whole genome shotgun (WGS) entry which is preliminary data.</text>
</comment>
<protein>
    <recommendedName>
        <fullName evidence="3 15">DNA polymerase I</fullName>
        <ecNumber evidence="2 15">2.7.7.7</ecNumber>
    </recommendedName>
</protein>
<dbReference type="Gene3D" id="3.30.420.10">
    <property type="entry name" value="Ribonuclease H-like superfamily/Ribonuclease H"/>
    <property type="match status" value="1"/>
</dbReference>
<dbReference type="SMART" id="SM00474">
    <property type="entry name" value="35EXOc"/>
    <property type="match status" value="1"/>
</dbReference>
<proteinExistence type="inferred from homology"/>
<dbReference type="InterPro" id="IPR036397">
    <property type="entry name" value="RNaseH_sf"/>
</dbReference>
<keyword evidence="9 16" id="KW-0378">Hydrolase</keyword>
<evidence type="ECO:0000256" key="14">
    <source>
        <dbReference type="ARBA" id="ARBA00049244"/>
    </source>
</evidence>
<evidence type="ECO:0000256" key="15">
    <source>
        <dbReference type="NCBIfam" id="TIGR00593"/>
    </source>
</evidence>
<reference evidence="20" key="1">
    <citation type="submission" date="2019-12" db="EMBL/GenBank/DDBJ databases">
        <title>High-Quality draft genome sequences of three cyanobacteria isolated from the limestone walls of the Old Cathedral of Coimbra.</title>
        <authorList>
            <person name="Tiago I."/>
            <person name="Soares F."/>
            <person name="Portugal A."/>
        </authorList>
    </citation>
    <scope>NUCLEOTIDE SEQUENCE [LARGE SCALE GENOMIC DNA]</scope>
    <source>
        <strain evidence="20">C</strain>
    </source>
</reference>
<dbReference type="CDD" id="cd08637">
    <property type="entry name" value="DNA_pol_A_pol_I_C"/>
    <property type="match status" value="1"/>
</dbReference>
<evidence type="ECO:0000256" key="9">
    <source>
        <dbReference type="ARBA" id="ARBA00022801"/>
    </source>
</evidence>
<dbReference type="InterPro" id="IPR036279">
    <property type="entry name" value="5-3_exonuclease_C_sf"/>
</dbReference>
<dbReference type="Gene3D" id="1.10.150.20">
    <property type="entry name" value="5' to 3' exonuclease, C-terminal subdomain"/>
    <property type="match status" value="2"/>
</dbReference>
<dbReference type="Gene3D" id="3.30.70.370">
    <property type="match status" value="1"/>
</dbReference>
<dbReference type="CDD" id="cd09898">
    <property type="entry name" value="H3TH_53EXO"/>
    <property type="match status" value="1"/>
</dbReference>
<keyword evidence="7" id="KW-0540">Nuclease</keyword>
<dbReference type="InterPro" id="IPR020046">
    <property type="entry name" value="5-3_exonucl_a-hlix_arch_N"/>
</dbReference>
<feature type="domain" description="3'-5' exonuclease" evidence="17">
    <location>
        <begin position="354"/>
        <end position="552"/>
    </location>
</feature>
<dbReference type="AlphaFoldDB" id="A0A8K2A8U8"/>
<accession>A0A8K2A8U8</accession>
<dbReference type="InterPro" id="IPR002562">
    <property type="entry name" value="3'-5'_exonuclease_dom"/>
</dbReference>
<dbReference type="GO" id="GO:0008409">
    <property type="term" value="F:5'-3' exonuclease activity"/>
    <property type="evidence" value="ECO:0007669"/>
    <property type="project" value="UniProtKB-UniRule"/>
</dbReference>
<dbReference type="InterPro" id="IPR002298">
    <property type="entry name" value="DNA_polymerase_A"/>
</dbReference>
<dbReference type="FunFam" id="1.10.150.20:FF:000003">
    <property type="entry name" value="DNA polymerase I"/>
    <property type="match status" value="1"/>
</dbReference>
<dbReference type="InterPro" id="IPR020045">
    <property type="entry name" value="DNA_polI_H3TH"/>
</dbReference>
<evidence type="ECO:0000256" key="4">
    <source>
        <dbReference type="ARBA" id="ARBA00022679"/>
    </source>
</evidence>
<keyword evidence="5 16" id="KW-0548">Nucleotidyltransferase</keyword>
<evidence type="ECO:0000259" key="17">
    <source>
        <dbReference type="SMART" id="SM00474"/>
    </source>
</evidence>
<dbReference type="GO" id="GO:0008408">
    <property type="term" value="F:3'-5' exonuclease activity"/>
    <property type="evidence" value="ECO:0007669"/>
    <property type="project" value="UniProtKB-UniRule"/>
</dbReference>
<evidence type="ECO:0000256" key="3">
    <source>
        <dbReference type="ARBA" id="ARBA00020311"/>
    </source>
</evidence>
<dbReference type="InterPro" id="IPR001098">
    <property type="entry name" value="DNA-dir_DNA_pol_A_palm_dom"/>
</dbReference>
<evidence type="ECO:0000256" key="6">
    <source>
        <dbReference type="ARBA" id="ARBA00022705"/>
    </source>
</evidence>
<dbReference type="InterPro" id="IPR029060">
    <property type="entry name" value="PIN-like_dom_sf"/>
</dbReference>
<keyword evidence="4 16" id="KW-0808">Transferase</keyword>
<evidence type="ECO:0000259" key="18">
    <source>
        <dbReference type="SMART" id="SM00475"/>
    </source>
</evidence>
<evidence type="ECO:0000256" key="1">
    <source>
        <dbReference type="ARBA" id="ARBA00007705"/>
    </source>
</evidence>
<evidence type="ECO:0000256" key="5">
    <source>
        <dbReference type="ARBA" id="ARBA00022695"/>
    </source>
</evidence>
<dbReference type="InterPro" id="IPR043502">
    <property type="entry name" value="DNA/RNA_pol_sf"/>
</dbReference>
<dbReference type="InterPro" id="IPR002421">
    <property type="entry name" value="5-3_exonuclease"/>
</dbReference>
<keyword evidence="21" id="KW-1185">Reference proteome</keyword>
<gene>
    <name evidence="16 20" type="primary">polA</name>
    <name evidence="20" type="ORF">GS597_13830</name>
</gene>
<dbReference type="NCBIfam" id="NF004397">
    <property type="entry name" value="PRK05755.1"/>
    <property type="match status" value="1"/>
</dbReference>
<organism evidence="20 21">
    <name type="scientific">Petrachloros mirabilis ULC683</name>
    <dbReference type="NCBI Taxonomy" id="2781853"/>
    <lineage>
        <taxon>Bacteria</taxon>
        <taxon>Bacillati</taxon>
        <taxon>Cyanobacteriota</taxon>
        <taxon>Cyanophyceae</taxon>
        <taxon>Synechococcales</taxon>
        <taxon>Petrachlorosaceae</taxon>
        <taxon>Petrachloros</taxon>
        <taxon>Petrachloros mirabilis</taxon>
    </lineage>
</organism>
<dbReference type="Pfam" id="PF02739">
    <property type="entry name" value="5_3_exonuc_N"/>
    <property type="match status" value="1"/>
</dbReference>
<evidence type="ECO:0000256" key="16">
    <source>
        <dbReference type="RuleBase" id="RU004460"/>
    </source>
</evidence>
<evidence type="ECO:0000313" key="20">
    <source>
        <dbReference type="EMBL" id="NCJ07569.1"/>
    </source>
</evidence>
<dbReference type="CDD" id="cd09859">
    <property type="entry name" value="PIN_53EXO"/>
    <property type="match status" value="1"/>
</dbReference>
<dbReference type="Pfam" id="PF01612">
    <property type="entry name" value="DNA_pol_A_exo1"/>
    <property type="match status" value="1"/>
</dbReference>
<dbReference type="NCBIfam" id="TIGR00593">
    <property type="entry name" value="pola"/>
    <property type="match status" value="1"/>
</dbReference>
<feature type="domain" description="5'-3' exonuclease" evidence="18">
    <location>
        <begin position="6"/>
        <end position="281"/>
    </location>
</feature>
<dbReference type="InterPro" id="IPR012337">
    <property type="entry name" value="RNaseH-like_sf"/>
</dbReference>
<dbReference type="SUPFAM" id="SSF56672">
    <property type="entry name" value="DNA/RNA polymerases"/>
    <property type="match status" value="1"/>
</dbReference>
<dbReference type="PRINTS" id="PR00868">
    <property type="entry name" value="DNAPOLI"/>
</dbReference>
<dbReference type="Gene3D" id="3.40.50.1010">
    <property type="entry name" value="5'-nuclease"/>
    <property type="match status" value="1"/>
</dbReference>
<dbReference type="Pfam" id="PF01367">
    <property type="entry name" value="5_3_exonuc"/>
    <property type="match status" value="1"/>
</dbReference>
<keyword evidence="10 16" id="KW-0269">Exonuclease</keyword>
<dbReference type="SMART" id="SM00482">
    <property type="entry name" value="POLAc"/>
    <property type="match status" value="1"/>
</dbReference>
<dbReference type="GO" id="GO:0006261">
    <property type="term" value="P:DNA-templated DNA replication"/>
    <property type="evidence" value="ECO:0007669"/>
    <property type="project" value="UniProtKB-UniRule"/>
</dbReference>
<keyword evidence="12 16" id="KW-0238">DNA-binding</keyword>
<dbReference type="PANTHER" id="PTHR10133:SF27">
    <property type="entry name" value="DNA POLYMERASE NU"/>
    <property type="match status" value="1"/>
</dbReference>
<dbReference type="SUPFAM" id="SSF88723">
    <property type="entry name" value="PIN domain-like"/>
    <property type="match status" value="1"/>
</dbReference>
<dbReference type="SUPFAM" id="SSF53098">
    <property type="entry name" value="Ribonuclease H-like"/>
    <property type="match status" value="1"/>
</dbReference>
<evidence type="ECO:0000256" key="10">
    <source>
        <dbReference type="ARBA" id="ARBA00022839"/>
    </source>
</evidence>
<dbReference type="Gene3D" id="1.20.1060.10">
    <property type="entry name" value="Taq DNA Polymerase, Chain T, domain 4"/>
    <property type="match status" value="1"/>
</dbReference>
<dbReference type="InterPro" id="IPR018320">
    <property type="entry name" value="DNA_polymerase_1"/>
</dbReference>
<evidence type="ECO:0000256" key="2">
    <source>
        <dbReference type="ARBA" id="ARBA00012417"/>
    </source>
</evidence>
<comment type="catalytic activity">
    <reaction evidence="14 16">
        <text>DNA(n) + a 2'-deoxyribonucleoside 5'-triphosphate = DNA(n+1) + diphosphate</text>
        <dbReference type="Rhea" id="RHEA:22508"/>
        <dbReference type="Rhea" id="RHEA-COMP:17339"/>
        <dbReference type="Rhea" id="RHEA-COMP:17340"/>
        <dbReference type="ChEBI" id="CHEBI:33019"/>
        <dbReference type="ChEBI" id="CHEBI:61560"/>
        <dbReference type="ChEBI" id="CHEBI:173112"/>
        <dbReference type="EC" id="2.7.7.7"/>
    </reaction>
</comment>
<keyword evidence="13 16" id="KW-0234">DNA repair</keyword>
<dbReference type="GO" id="GO:0003887">
    <property type="term" value="F:DNA-directed DNA polymerase activity"/>
    <property type="evidence" value="ECO:0007669"/>
    <property type="project" value="UniProtKB-UniRule"/>
</dbReference>
<sequence>MQKPDANSPTILLVDGHSLAFRAYYAFAKGREGGLRTSTGIPTSVSYGFLKSLLEVITAEQPSALAIAFDVGDPTFRHEADATYKEGRPETPEDFIPDMQNLQELLSAMNLPLVMAPGYEADDVIGTLAHQARAGGYRVKILSGDRDLFQLVDDHNQVQVLYLSNIYGSAARRGSAPQAFGPAEVKAKLGVTPEQVVDYKALCGDKSDNIPGVKGIGEKTAVKLLNQFGSLENIYASLDQITGAVHQRLADGKEAACHSQYLAQIALNVPLTIAAADCQLQGFAVESVVPILEKLEFQSFLKQIQILRQQLGGAGVAASAPEVVADAAESDDLWFFSSEETDAAQRPESDVLMPEIIDTPEKLDRLVTLLKSHTNPNKPVAWDTETDSLSPRDAQLVGLGCCWDVPNQDQGAEAPVPGVPSMAYIPVGHRTGKNLPLQKVLEALRPILEDEQYPKALQNAKFDRLVLQFQGIHLAGVVFDTMLASYVLNPDASHNLTDLSRQYLSVTAQSYTDLVPKGRTMADVPIPKAAGYCGLDVYTTRLLVEKLRKALAQSPQLLALLLEVEQPLEPVLAAMETRGIRIDQDYLRSLSLQLAQDLASLEAQAHQLAGESFNLASPKQLSEILFGKLGLDTQKTRPTKLGYSTDAATLEKLQGDHPLVDILLEYRTLAKLKSTYVDALPALVRTDTHRVHTDFNQAITATGRLSSSNPNLQNIPIRTEFSRRIRAAFIPEPGWQLVTADYSQIELRILAHLSEEPRLLTAYRQGQDVHILTAQLLWEKDSITSEERRLAKIINFGVIYGMGPHRFAREAGVSYGEAKQFIERFYERYPGVFAYLQRMERQAVTQGYVETLLGRRRYFQFDSRSLKKYQGQDPEDMKAVNLNGVKMSAYDRGLLRAAANAPIQGSSADLIKVAMVQLYEALRGYRAQLLIQVHDELVLEVPPEELEAVQTHIQAIMESALSLKVPLVAEVHVGANWMEAK</sequence>
<dbReference type="SMART" id="SM00279">
    <property type="entry name" value="HhH2"/>
    <property type="match status" value="1"/>
</dbReference>
<dbReference type="Pfam" id="PF00476">
    <property type="entry name" value="DNA_pol_A"/>
    <property type="match status" value="1"/>
</dbReference>
<keyword evidence="11 16" id="KW-0239">DNA-directed DNA polymerase</keyword>
<evidence type="ECO:0000313" key="21">
    <source>
        <dbReference type="Proteomes" id="UP000607397"/>
    </source>
</evidence>
<evidence type="ECO:0000256" key="8">
    <source>
        <dbReference type="ARBA" id="ARBA00022763"/>
    </source>
</evidence>
<dbReference type="Proteomes" id="UP000607397">
    <property type="component" value="Unassembled WGS sequence"/>
</dbReference>
<dbReference type="GO" id="GO:0006302">
    <property type="term" value="P:double-strand break repair"/>
    <property type="evidence" value="ECO:0007669"/>
    <property type="project" value="TreeGrafter"/>
</dbReference>
<dbReference type="SUPFAM" id="SSF47807">
    <property type="entry name" value="5' to 3' exonuclease, C-terminal subdomain"/>
    <property type="match status" value="1"/>
</dbReference>
<dbReference type="FunFam" id="1.10.150.20:FF:000002">
    <property type="entry name" value="DNA polymerase I"/>
    <property type="match status" value="1"/>
</dbReference>
<dbReference type="PANTHER" id="PTHR10133">
    <property type="entry name" value="DNA POLYMERASE I"/>
    <property type="match status" value="1"/>
</dbReference>
<keyword evidence="6 16" id="KW-0235">DNA replication</keyword>
<keyword evidence="8 16" id="KW-0227">DNA damage</keyword>
<dbReference type="CDD" id="cd06139">
    <property type="entry name" value="DNA_polA_I_Ecoli_like_exo"/>
    <property type="match status" value="1"/>
</dbReference>
<comment type="function">
    <text evidence="16">In addition to polymerase activity, this DNA polymerase exhibits 3'-5' and 5'-3' exonuclease activity.</text>
</comment>
<evidence type="ECO:0000256" key="7">
    <source>
        <dbReference type="ARBA" id="ARBA00022722"/>
    </source>
</evidence>
<dbReference type="EMBL" id="WVIC01000028">
    <property type="protein sequence ID" value="NCJ07569.1"/>
    <property type="molecule type" value="Genomic_DNA"/>
</dbReference>
<feature type="domain" description="DNA-directed DNA polymerase family A palm" evidence="19">
    <location>
        <begin position="722"/>
        <end position="945"/>
    </location>
</feature>
<evidence type="ECO:0000256" key="13">
    <source>
        <dbReference type="ARBA" id="ARBA00023204"/>
    </source>
</evidence>
<comment type="similarity">
    <text evidence="1 16">Belongs to the DNA polymerase type-A family.</text>
</comment>
<evidence type="ECO:0000256" key="11">
    <source>
        <dbReference type="ARBA" id="ARBA00022932"/>
    </source>
</evidence>
<dbReference type="GO" id="GO:0003677">
    <property type="term" value="F:DNA binding"/>
    <property type="evidence" value="ECO:0007669"/>
    <property type="project" value="UniProtKB-UniRule"/>
</dbReference>
<dbReference type="EC" id="2.7.7.7" evidence="2 15"/>
<dbReference type="FunFam" id="1.20.1060.10:FF:000001">
    <property type="entry name" value="DNA polymerase I"/>
    <property type="match status" value="1"/>
</dbReference>
<dbReference type="SMART" id="SM00475">
    <property type="entry name" value="53EXOc"/>
    <property type="match status" value="1"/>
</dbReference>
<evidence type="ECO:0000259" key="19">
    <source>
        <dbReference type="SMART" id="SM00482"/>
    </source>
</evidence>